<dbReference type="Proteomes" id="UP000759103">
    <property type="component" value="Unassembled WGS sequence"/>
</dbReference>
<reference evidence="1 2" key="1">
    <citation type="submission" date="2021-07" db="EMBL/GenBank/DDBJ databases">
        <title>Sphingomonas sp.</title>
        <authorList>
            <person name="Feng G."/>
            <person name="Li J."/>
            <person name="Pan M."/>
        </authorList>
    </citation>
    <scope>NUCLEOTIDE SEQUENCE [LARGE SCALE GENOMIC DNA]</scope>
    <source>
        <strain evidence="1 2">RRHST34</strain>
    </source>
</reference>
<evidence type="ECO:0000313" key="1">
    <source>
        <dbReference type="EMBL" id="MBW6531893.1"/>
    </source>
</evidence>
<dbReference type="RefSeq" id="WP_219749275.1">
    <property type="nucleotide sequence ID" value="NZ_JAHXZN010000005.1"/>
</dbReference>
<sequence length="58" mass="7233">MKRMRLELRRARGWLAFHWVCHLTPAGARWLWWPFLSWAGLYAHWDYDRANWNPRHDA</sequence>
<gene>
    <name evidence="1" type="ORF">KZ820_14215</name>
</gene>
<keyword evidence="2" id="KW-1185">Reference proteome</keyword>
<comment type="caution">
    <text evidence="1">The sequence shown here is derived from an EMBL/GenBank/DDBJ whole genome shotgun (WGS) entry which is preliminary data.</text>
</comment>
<accession>A0ABS7BQN0</accession>
<dbReference type="EMBL" id="JAHXZN010000005">
    <property type="protein sequence ID" value="MBW6531893.1"/>
    <property type="molecule type" value="Genomic_DNA"/>
</dbReference>
<evidence type="ECO:0000313" key="2">
    <source>
        <dbReference type="Proteomes" id="UP000759103"/>
    </source>
</evidence>
<organism evidence="1 2">
    <name type="scientific">Sphingomonas citri</name>
    <dbReference type="NCBI Taxonomy" id="2862499"/>
    <lineage>
        <taxon>Bacteria</taxon>
        <taxon>Pseudomonadati</taxon>
        <taxon>Pseudomonadota</taxon>
        <taxon>Alphaproteobacteria</taxon>
        <taxon>Sphingomonadales</taxon>
        <taxon>Sphingomonadaceae</taxon>
        <taxon>Sphingomonas</taxon>
    </lineage>
</organism>
<proteinExistence type="predicted"/>
<name>A0ABS7BQN0_9SPHN</name>
<protein>
    <submittedName>
        <fullName evidence="1">Uncharacterized protein</fullName>
    </submittedName>
</protein>